<organism evidence="1 2">
    <name type="scientific">Helcococcus bovis</name>
    <dbReference type="NCBI Taxonomy" id="3153252"/>
    <lineage>
        <taxon>Bacteria</taxon>
        <taxon>Bacillati</taxon>
        <taxon>Bacillota</taxon>
        <taxon>Tissierellia</taxon>
        <taxon>Tissierellales</taxon>
        <taxon>Peptoniphilaceae</taxon>
        <taxon>Helcococcus</taxon>
    </lineage>
</organism>
<reference evidence="1 2" key="1">
    <citation type="journal article" date="2024" name="Front. Microbiol.">
        <title>Pangenomic and biochemical analyses of Helcococcus ovis reveal widespread tetracycline resistance and a novel bacterial species, Helcococcus bovis.</title>
        <authorList>
            <person name="Cunha F."/>
            <person name="Zhai Y."/>
            <person name="Casaro S."/>
            <person name="Jones K.L."/>
            <person name="Hernandez M."/>
            <person name="Bisinotto R.S."/>
            <person name="Kariyawasam S."/>
            <person name="Brown M.B."/>
            <person name="Phillips A."/>
            <person name="Jeong K.C."/>
            <person name="Galvao K.N."/>
        </authorList>
    </citation>
    <scope>NUCLEOTIDE SEQUENCE [LARGE SCALE GENOMIC DNA]</scope>
    <source>
        <strain evidence="1 2">KG197</strain>
    </source>
</reference>
<dbReference type="Gene3D" id="3.40.50.11940">
    <property type="match status" value="1"/>
</dbReference>
<comment type="caution">
    <text evidence="1">The sequence shown here is derived from an EMBL/GenBank/DDBJ whole genome shotgun (WGS) entry which is preliminary data.</text>
</comment>
<keyword evidence="2" id="KW-1185">Reference proteome</keyword>
<dbReference type="EMBL" id="JBFNFH010000032">
    <property type="protein sequence ID" value="MFM1525714.1"/>
    <property type="molecule type" value="Genomic_DNA"/>
</dbReference>
<accession>A0ABW9F8D7</accession>
<dbReference type="NCBIfam" id="TIGR01866">
    <property type="entry name" value="cas_Csn2"/>
    <property type="match status" value="1"/>
</dbReference>
<name>A0ABW9F8D7_9FIRM</name>
<dbReference type="InterPro" id="IPR010146">
    <property type="entry name" value="CRISPR-assoc_prot_Csn2-typ"/>
</dbReference>
<evidence type="ECO:0000313" key="1">
    <source>
        <dbReference type="EMBL" id="MFM1525714.1"/>
    </source>
</evidence>
<proteinExistence type="predicted"/>
<evidence type="ECO:0000313" key="2">
    <source>
        <dbReference type="Proteomes" id="UP001629536"/>
    </source>
</evidence>
<protein>
    <submittedName>
        <fullName evidence="1">Type II-A CRISPR-associated protein Csn2</fullName>
    </submittedName>
</protein>
<dbReference type="Proteomes" id="UP001629536">
    <property type="component" value="Unassembled WGS sequence"/>
</dbReference>
<sequence length="215" mass="26088">MNLVYNLLNEPYLLDYGNFYNITIENLHEFRKVIEGIKNNEYINIYEEEKIINNFEFIENITTFNFEDKKIINKIIKDLFLLSKSEIFLDKYYQNNIMLKNFISDLIFEYEIPLEIEDELDFTYILKSFGIKINNEYSSYIENLINYLKLYLEVFGVDIFIFINLTQFLSDEEFNILFDFLVKNDILIINYDKIYTNNKIIKNQILFDNDLCRIL</sequence>
<dbReference type="InterPro" id="IPR038600">
    <property type="entry name" value="Csn2_sf"/>
</dbReference>
<gene>
    <name evidence="1" type="primary">csn2</name>
    <name evidence="1" type="ORF">ABGF40_08625</name>
</gene>
<dbReference type="RefSeq" id="WP_408105293.1">
    <property type="nucleotide sequence ID" value="NZ_JBFNFH010000032.1"/>
</dbReference>
<dbReference type="Pfam" id="PF09711">
    <property type="entry name" value="Cas_Csn2"/>
    <property type="match status" value="1"/>
</dbReference>